<evidence type="ECO:0000256" key="3">
    <source>
        <dbReference type="ARBA" id="ARBA00001947"/>
    </source>
</evidence>
<dbReference type="STRING" id="1125712.HMPREF1316_0784"/>
<dbReference type="Proteomes" id="UP000016638">
    <property type="component" value="Unassembled WGS sequence"/>
</dbReference>
<keyword evidence="8" id="KW-0378">Hydrolase</keyword>
<dbReference type="RefSeq" id="WP_021727378.1">
    <property type="nucleotide sequence ID" value="NZ_AWEZ01000073.1"/>
</dbReference>
<evidence type="ECO:0000256" key="2">
    <source>
        <dbReference type="ARBA" id="ARBA00001946"/>
    </source>
</evidence>
<keyword evidence="6" id="KW-0645">Protease</keyword>
<comment type="caution">
    <text evidence="10">The sequence shown here is derived from an EMBL/GenBank/DDBJ whole genome shotgun (WGS) entry which is preliminary data.</text>
</comment>
<evidence type="ECO:0000256" key="5">
    <source>
        <dbReference type="ARBA" id="ARBA00022438"/>
    </source>
</evidence>
<name>U2TIE5_9ACTN</name>
<dbReference type="PANTHER" id="PTHR34448:SF3">
    <property type="entry name" value="AMINOPEPTIDASE AMPS"/>
    <property type="match status" value="1"/>
</dbReference>
<dbReference type="GO" id="GO:0008237">
    <property type="term" value="F:metallopeptidase activity"/>
    <property type="evidence" value="ECO:0007669"/>
    <property type="project" value="UniProtKB-KW"/>
</dbReference>
<keyword evidence="5 10" id="KW-0031">Aminopeptidase</keyword>
<dbReference type="InterPro" id="IPR035097">
    <property type="entry name" value="M29_N-terminal"/>
</dbReference>
<dbReference type="GO" id="GO:0006508">
    <property type="term" value="P:proteolysis"/>
    <property type="evidence" value="ECO:0007669"/>
    <property type="project" value="UniProtKB-KW"/>
</dbReference>
<evidence type="ECO:0000313" key="11">
    <source>
        <dbReference type="Proteomes" id="UP000016638"/>
    </source>
</evidence>
<accession>U2TIE5</accession>
<dbReference type="eggNOG" id="COG2309">
    <property type="taxonomic scope" value="Bacteria"/>
</dbReference>
<comment type="cofactor">
    <cofactor evidence="1">
        <name>Co(2+)</name>
        <dbReference type="ChEBI" id="CHEBI:48828"/>
    </cofactor>
</comment>
<organism evidence="10 11">
    <name type="scientific">Olsenella profusa F0195</name>
    <dbReference type="NCBI Taxonomy" id="1125712"/>
    <lineage>
        <taxon>Bacteria</taxon>
        <taxon>Bacillati</taxon>
        <taxon>Actinomycetota</taxon>
        <taxon>Coriobacteriia</taxon>
        <taxon>Coriobacteriales</taxon>
        <taxon>Atopobiaceae</taxon>
        <taxon>Olsenella</taxon>
    </lineage>
</organism>
<dbReference type="GO" id="GO:0046872">
    <property type="term" value="F:metal ion binding"/>
    <property type="evidence" value="ECO:0007669"/>
    <property type="project" value="UniProtKB-KW"/>
</dbReference>
<comment type="cofactor">
    <cofactor evidence="3">
        <name>Zn(2+)</name>
        <dbReference type="ChEBI" id="CHEBI:29105"/>
    </cofactor>
</comment>
<dbReference type="InterPro" id="IPR052170">
    <property type="entry name" value="M29_Exopeptidase"/>
</dbReference>
<dbReference type="SUPFAM" id="SSF144052">
    <property type="entry name" value="Thermophilic metalloprotease-like"/>
    <property type="match status" value="1"/>
</dbReference>
<comment type="similarity">
    <text evidence="4">Belongs to the peptidase M29 family.</text>
</comment>
<dbReference type="PANTHER" id="PTHR34448">
    <property type="entry name" value="AMINOPEPTIDASE"/>
    <property type="match status" value="1"/>
</dbReference>
<protein>
    <submittedName>
        <fullName evidence="10">Putative aminopeptidase II</fullName>
    </submittedName>
</protein>
<dbReference type="Gene3D" id="3.40.1830.10">
    <property type="entry name" value="Thermophilic metalloprotease (M29)"/>
    <property type="match status" value="1"/>
</dbReference>
<dbReference type="Pfam" id="PF02073">
    <property type="entry name" value="Peptidase_M29"/>
    <property type="match status" value="1"/>
</dbReference>
<dbReference type="PATRIC" id="fig|1125712.3.peg.2459"/>
<sequence>MSDMTPDECLHALEGLQPEIEGYAELLVRKGAAVRPGQELVVFAPVEGADFARIVVAAAYGAGVGHVTVIWDDDALKRLEYENVDIEYFRSTPSWRREQLNSLSESGASFLFLEGSDPSALDGIDPAKPAAAMLARNRDCRSFREGMDFGHNAWCIAGVPVVAWARKVFEGQPDEVAVYHLWMAILNVARADGEDPQSAWETHNATFEKTKRFLNAQRFDRLRYVASNGTSLTVGLPQAHVWEGGAARTQDGTVFFPNIPTEEVFTSPDRMRADGIVHSALPLVHDGTIVDDFWLRFEHGSVVECEARRGKDVLEHILTTDENATRLGECALISKNTPIRRNGRLFFDTLYDENASCHLALGMGFPECVEGGFDMSPDELLVHGVNQSHMHVDFMIGTDDMDITGYTEGGEAVPVFVNGQWAWETD</sequence>
<keyword evidence="9" id="KW-0482">Metalloprotease</keyword>
<dbReference type="OrthoDB" id="9803993at2"/>
<evidence type="ECO:0000256" key="4">
    <source>
        <dbReference type="ARBA" id="ARBA00008236"/>
    </source>
</evidence>
<reference evidence="10 11" key="1">
    <citation type="submission" date="2013-08" db="EMBL/GenBank/DDBJ databases">
        <authorList>
            <person name="Durkin A.S."/>
            <person name="Haft D.R."/>
            <person name="McCorrison J."/>
            <person name="Torralba M."/>
            <person name="Gillis M."/>
            <person name="Haft D.H."/>
            <person name="Methe B."/>
            <person name="Sutton G."/>
            <person name="Nelson K.E."/>
        </authorList>
    </citation>
    <scope>NUCLEOTIDE SEQUENCE [LARGE SCALE GENOMIC DNA]</scope>
    <source>
        <strain evidence="10 11">F0195</strain>
    </source>
</reference>
<dbReference type="EMBL" id="AWEZ01000073">
    <property type="protein sequence ID" value="ERL05993.1"/>
    <property type="molecule type" value="Genomic_DNA"/>
</dbReference>
<dbReference type="AlphaFoldDB" id="U2TIE5"/>
<keyword evidence="11" id="KW-1185">Reference proteome</keyword>
<evidence type="ECO:0000256" key="6">
    <source>
        <dbReference type="ARBA" id="ARBA00022670"/>
    </source>
</evidence>
<dbReference type="GO" id="GO:0004177">
    <property type="term" value="F:aminopeptidase activity"/>
    <property type="evidence" value="ECO:0007669"/>
    <property type="project" value="UniProtKB-KW"/>
</dbReference>
<evidence type="ECO:0000256" key="9">
    <source>
        <dbReference type="ARBA" id="ARBA00023049"/>
    </source>
</evidence>
<keyword evidence="7" id="KW-0479">Metal-binding</keyword>
<evidence type="ECO:0000313" key="10">
    <source>
        <dbReference type="EMBL" id="ERL05993.1"/>
    </source>
</evidence>
<evidence type="ECO:0000256" key="1">
    <source>
        <dbReference type="ARBA" id="ARBA00001941"/>
    </source>
</evidence>
<comment type="cofactor">
    <cofactor evidence="2">
        <name>Mg(2+)</name>
        <dbReference type="ChEBI" id="CHEBI:18420"/>
    </cofactor>
</comment>
<evidence type="ECO:0000256" key="7">
    <source>
        <dbReference type="ARBA" id="ARBA00022723"/>
    </source>
</evidence>
<gene>
    <name evidence="10" type="ORF">HMPREF1316_0784</name>
</gene>
<dbReference type="InterPro" id="IPR000787">
    <property type="entry name" value="Peptidase_M29"/>
</dbReference>
<proteinExistence type="inferred from homology"/>
<evidence type="ECO:0000256" key="8">
    <source>
        <dbReference type="ARBA" id="ARBA00022801"/>
    </source>
</evidence>
<dbReference type="PRINTS" id="PR00919">
    <property type="entry name" value="THERMOPTASE"/>
</dbReference>